<evidence type="ECO:0000313" key="2">
    <source>
        <dbReference type="Proteomes" id="UP000827976"/>
    </source>
</evidence>
<comment type="caution">
    <text evidence="1">The sequence shown here is derived from an EMBL/GenBank/DDBJ whole genome shotgun (WGS) entry which is preliminary data.</text>
</comment>
<dbReference type="EMBL" id="CM037015">
    <property type="protein sequence ID" value="KAH7681464.1"/>
    <property type="molecule type" value="Genomic_DNA"/>
</dbReference>
<evidence type="ECO:0000313" key="1">
    <source>
        <dbReference type="EMBL" id="KAH7681464.1"/>
    </source>
</evidence>
<reference evidence="2" key="1">
    <citation type="journal article" date="2022" name="Nat. Commun.">
        <title>Chromosome evolution and the genetic basis of agronomically important traits in greater yam.</title>
        <authorList>
            <person name="Bredeson J.V."/>
            <person name="Lyons J.B."/>
            <person name="Oniyinde I.O."/>
            <person name="Okereke N.R."/>
            <person name="Kolade O."/>
            <person name="Nnabue I."/>
            <person name="Nwadili C.O."/>
            <person name="Hribova E."/>
            <person name="Parker M."/>
            <person name="Nwogha J."/>
            <person name="Shu S."/>
            <person name="Carlson J."/>
            <person name="Kariba R."/>
            <person name="Muthemba S."/>
            <person name="Knop K."/>
            <person name="Barton G.J."/>
            <person name="Sherwood A.V."/>
            <person name="Lopez-Montes A."/>
            <person name="Asiedu R."/>
            <person name="Jamnadass R."/>
            <person name="Muchugi A."/>
            <person name="Goodstein D."/>
            <person name="Egesi C.N."/>
            <person name="Featherston J."/>
            <person name="Asfaw A."/>
            <person name="Simpson G.G."/>
            <person name="Dolezel J."/>
            <person name="Hendre P.S."/>
            <person name="Van Deynze A."/>
            <person name="Kumar P.L."/>
            <person name="Obidiegwu J.E."/>
            <person name="Bhattacharjee R."/>
            <person name="Rokhsar D.S."/>
        </authorList>
    </citation>
    <scope>NUCLEOTIDE SEQUENCE [LARGE SCALE GENOMIC DNA]</scope>
    <source>
        <strain evidence="2">cv. TDa95/00328</strain>
    </source>
</reference>
<keyword evidence="2" id="KW-1185">Reference proteome</keyword>
<organism evidence="1 2">
    <name type="scientific">Dioscorea alata</name>
    <name type="common">Purple yam</name>
    <dbReference type="NCBI Taxonomy" id="55571"/>
    <lineage>
        <taxon>Eukaryota</taxon>
        <taxon>Viridiplantae</taxon>
        <taxon>Streptophyta</taxon>
        <taxon>Embryophyta</taxon>
        <taxon>Tracheophyta</taxon>
        <taxon>Spermatophyta</taxon>
        <taxon>Magnoliopsida</taxon>
        <taxon>Liliopsida</taxon>
        <taxon>Dioscoreales</taxon>
        <taxon>Dioscoreaceae</taxon>
        <taxon>Dioscorea</taxon>
    </lineage>
</organism>
<name>A0ACB7W263_DIOAL</name>
<protein>
    <submittedName>
        <fullName evidence="1">GTD-binding domain-containing protein</fullName>
    </submittedName>
</protein>
<proteinExistence type="predicted"/>
<dbReference type="Proteomes" id="UP000827976">
    <property type="component" value="Chromosome 5"/>
</dbReference>
<gene>
    <name evidence="1" type="ORF">IHE45_05G060200</name>
</gene>
<accession>A0ACB7W263</accession>
<sequence>MAMAEHTSIIHNWTLCSLVKAYLDLTLSYFFLHASTFIFFTTKFFSIFGLNFPFGLRPGDEDSCVVAGELIHDKNDKESSSEMIIGKLRKALEEEQDACATLYVELEKDRSAAEIAADEAMNMILKLQEEKAELEMEARQYQRIMEEKNAYIEQEMEMLKEIIVKREKEKLVLEKELEVYKKLFMASDIDHGLKSSSFYMNTVAKMMVDDDEDVKKKVEYFTDVHDVHVITEEMKSG</sequence>